<keyword evidence="1" id="KW-1133">Transmembrane helix</keyword>
<evidence type="ECO:0000313" key="2">
    <source>
        <dbReference type="EMBL" id="JAG29456.1"/>
    </source>
</evidence>
<reference evidence="2" key="2">
    <citation type="submission" date="2014-07" db="EMBL/GenBank/DDBJ databases">
        <authorList>
            <person name="Hull J."/>
        </authorList>
    </citation>
    <scope>NUCLEOTIDE SEQUENCE</scope>
</reference>
<gene>
    <name evidence="2" type="ORF">CM83_32645</name>
</gene>
<name>A0A0A9YCW3_LYGHE</name>
<organism evidence="2">
    <name type="scientific">Lygus hesperus</name>
    <name type="common">Western plant bug</name>
    <dbReference type="NCBI Taxonomy" id="30085"/>
    <lineage>
        <taxon>Eukaryota</taxon>
        <taxon>Metazoa</taxon>
        <taxon>Ecdysozoa</taxon>
        <taxon>Arthropoda</taxon>
        <taxon>Hexapoda</taxon>
        <taxon>Insecta</taxon>
        <taxon>Pterygota</taxon>
        <taxon>Neoptera</taxon>
        <taxon>Paraneoptera</taxon>
        <taxon>Hemiptera</taxon>
        <taxon>Heteroptera</taxon>
        <taxon>Panheteroptera</taxon>
        <taxon>Cimicomorpha</taxon>
        <taxon>Miridae</taxon>
        <taxon>Mirini</taxon>
        <taxon>Lygus</taxon>
    </lineage>
</organism>
<dbReference type="AlphaFoldDB" id="A0A0A9YCW3"/>
<protein>
    <submittedName>
        <fullName evidence="2">Uncharacterized protein</fullName>
    </submittedName>
</protein>
<reference evidence="2" key="1">
    <citation type="journal article" date="2014" name="PLoS ONE">
        <title>Transcriptome-Based Identification of ABC Transporters in the Western Tarnished Plant Bug Lygus hesperus.</title>
        <authorList>
            <person name="Hull J.J."/>
            <person name="Chaney K."/>
            <person name="Geib S.M."/>
            <person name="Fabrick J.A."/>
            <person name="Brent C.S."/>
            <person name="Walsh D."/>
            <person name="Lavine L.C."/>
        </authorList>
    </citation>
    <scope>NUCLEOTIDE SEQUENCE</scope>
</reference>
<dbReference type="EMBL" id="GBHO01014148">
    <property type="protein sequence ID" value="JAG29456.1"/>
    <property type="molecule type" value="Transcribed_RNA"/>
</dbReference>
<feature type="non-terminal residue" evidence="2">
    <location>
        <position position="369"/>
    </location>
</feature>
<keyword evidence="1" id="KW-0472">Membrane</keyword>
<accession>A0A0A9YCW3</accession>
<evidence type="ECO:0000256" key="1">
    <source>
        <dbReference type="SAM" id="Phobius"/>
    </source>
</evidence>
<proteinExistence type="predicted"/>
<keyword evidence="1" id="KW-0812">Transmembrane</keyword>
<feature type="transmembrane region" description="Helical" evidence="1">
    <location>
        <begin position="346"/>
        <end position="368"/>
    </location>
</feature>
<sequence>MCTCLVCVYKLCGYQFLILCTHTHTHSSIGERYGEAQEQQKLGCWRCGWCICQDVHQPTGPCEDSVSGRDLQDSLGGCGVHIQTRGGGWILEGQRRLRTAHHPESWCSVHVLRYHQVVHGHRWADVCQAIPAIHLQPAAQAILSTVCGGRLTCWCVDCVSHLPTRSGPWTHSKFHWLWWTLLRYPAYCARHSDGGGHRCLLSWDEHLSLWLLALRRHQIRSLRFVETSIPEQGLPSDVQRLRWWCGGAYGCTCDVPERHSATSDAGAIPLQGRGVRSLQHWCPLLRADCGALPQRFPLLRRSVSHPRCWCLLQRSLGECATLRTQCGAPVLSLRGGEALSRAQFTMMFFTVYWLLFIFVTTSAAVCVCV</sequence>